<comment type="caution">
    <text evidence="3">The sequence shown here is derived from an EMBL/GenBank/DDBJ whole genome shotgun (WGS) entry which is preliminary data.</text>
</comment>
<sequence>MNFWGAEIEAGKVLEFNDSDCAIAITQIAVDIGIGEGSVVLYATVDGIKRVIGTLSHNIPQMKCEIFFTHEFTLSHSHDSASVYVLGGYKDLDVGSDTDESDSDDPEDELANYEQEEETEEEKEGVHTATPHPAKKGGKNPMNANQGPKSGGQSSSGNKKQFNSGKQLGSNNKGNKGNGKGRA</sequence>
<name>A0ABQ7LGY6_BRACM</name>
<keyword evidence="4" id="KW-1185">Reference proteome</keyword>
<evidence type="ECO:0000259" key="2">
    <source>
        <dbReference type="Pfam" id="PF17800"/>
    </source>
</evidence>
<dbReference type="Pfam" id="PF17800">
    <property type="entry name" value="NPL"/>
    <property type="match status" value="1"/>
</dbReference>
<dbReference type="Proteomes" id="UP000823674">
    <property type="component" value="Chromosome A09"/>
</dbReference>
<dbReference type="Gene3D" id="2.60.120.340">
    <property type="entry name" value="Nucleoplasmin core domain"/>
    <property type="match status" value="1"/>
</dbReference>
<reference evidence="3 4" key="1">
    <citation type="submission" date="2021-03" db="EMBL/GenBank/DDBJ databases">
        <authorList>
            <person name="King G.J."/>
            <person name="Bancroft I."/>
            <person name="Baten A."/>
            <person name="Bloomfield J."/>
            <person name="Borpatragohain P."/>
            <person name="He Z."/>
            <person name="Irish N."/>
            <person name="Irwin J."/>
            <person name="Liu K."/>
            <person name="Mauleon R.P."/>
            <person name="Moore J."/>
            <person name="Morris R."/>
            <person name="Ostergaard L."/>
            <person name="Wang B."/>
            <person name="Wells R."/>
        </authorList>
    </citation>
    <scope>NUCLEOTIDE SEQUENCE [LARGE SCALE GENOMIC DNA]</scope>
    <source>
        <strain evidence="3">R-o-18</strain>
        <tissue evidence="3">Leaf</tissue>
    </source>
</reference>
<feature type="compositionally biased region" description="Low complexity" evidence="1">
    <location>
        <begin position="145"/>
        <end position="175"/>
    </location>
</feature>
<dbReference type="InterPro" id="IPR041232">
    <property type="entry name" value="NPL"/>
</dbReference>
<accession>A0ABQ7LGY6</accession>
<feature type="region of interest" description="Disordered" evidence="1">
    <location>
        <begin position="94"/>
        <end position="183"/>
    </location>
</feature>
<dbReference type="EMBL" id="JADBGQ010000008">
    <property type="protein sequence ID" value="KAG5384779.1"/>
    <property type="molecule type" value="Genomic_DNA"/>
</dbReference>
<evidence type="ECO:0000313" key="3">
    <source>
        <dbReference type="EMBL" id="KAG5384779.1"/>
    </source>
</evidence>
<feature type="domain" description="Nucleoplasmin-like" evidence="2">
    <location>
        <begin position="3"/>
        <end position="89"/>
    </location>
</feature>
<feature type="compositionally biased region" description="Acidic residues" evidence="1">
    <location>
        <begin position="94"/>
        <end position="123"/>
    </location>
</feature>
<protein>
    <recommendedName>
        <fullName evidence="2">Nucleoplasmin-like domain-containing protein</fullName>
    </recommendedName>
</protein>
<organism evidence="3 4">
    <name type="scientific">Brassica rapa subsp. trilocularis</name>
    <dbReference type="NCBI Taxonomy" id="1813537"/>
    <lineage>
        <taxon>Eukaryota</taxon>
        <taxon>Viridiplantae</taxon>
        <taxon>Streptophyta</taxon>
        <taxon>Embryophyta</taxon>
        <taxon>Tracheophyta</taxon>
        <taxon>Spermatophyta</taxon>
        <taxon>Magnoliopsida</taxon>
        <taxon>eudicotyledons</taxon>
        <taxon>Gunneridae</taxon>
        <taxon>Pentapetalae</taxon>
        <taxon>rosids</taxon>
        <taxon>malvids</taxon>
        <taxon>Brassicales</taxon>
        <taxon>Brassicaceae</taxon>
        <taxon>Brassiceae</taxon>
        <taxon>Brassica</taxon>
    </lineage>
</organism>
<evidence type="ECO:0000313" key="4">
    <source>
        <dbReference type="Proteomes" id="UP000823674"/>
    </source>
</evidence>
<gene>
    <name evidence="3" type="primary">A09g512040.1_BraROA</name>
    <name evidence="3" type="ORF">IGI04_036249</name>
</gene>
<proteinExistence type="predicted"/>
<evidence type="ECO:0000256" key="1">
    <source>
        <dbReference type="SAM" id="MobiDB-lite"/>
    </source>
</evidence>